<evidence type="ECO:0000256" key="3">
    <source>
        <dbReference type="ARBA" id="ARBA00012438"/>
    </source>
</evidence>
<dbReference type="PROSITE" id="PS50109">
    <property type="entry name" value="HIS_KIN"/>
    <property type="match status" value="1"/>
</dbReference>
<feature type="domain" description="Histidine kinase" evidence="12">
    <location>
        <begin position="103"/>
        <end position="316"/>
    </location>
</feature>
<evidence type="ECO:0000256" key="2">
    <source>
        <dbReference type="ARBA" id="ARBA00004370"/>
    </source>
</evidence>
<dbReference type="SMART" id="SM00388">
    <property type="entry name" value="HisKA"/>
    <property type="match status" value="1"/>
</dbReference>
<keyword evidence="5 13" id="KW-0808">Transferase</keyword>
<dbReference type="InterPro" id="IPR003594">
    <property type="entry name" value="HATPase_dom"/>
</dbReference>
<dbReference type="SUPFAM" id="SSF55874">
    <property type="entry name" value="ATPase domain of HSP90 chaperone/DNA topoisomerase II/histidine kinase"/>
    <property type="match status" value="1"/>
</dbReference>
<dbReference type="InterPro" id="IPR050428">
    <property type="entry name" value="TCS_sensor_his_kinase"/>
</dbReference>
<keyword evidence="7 13" id="KW-0418">Kinase</keyword>
<dbReference type="Pfam" id="PF02518">
    <property type="entry name" value="HATPase_c"/>
    <property type="match status" value="1"/>
</dbReference>
<keyword evidence="9 11" id="KW-0472">Membrane</keyword>
<evidence type="ECO:0000256" key="11">
    <source>
        <dbReference type="SAM" id="Phobius"/>
    </source>
</evidence>
<evidence type="ECO:0000256" key="1">
    <source>
        <dbReference type="ARBA" id="ARBA00000085"/>
    </source>
</evidence>
<dbReference type="PANTHER" id="PTHR45436">
    <property type="entry name" value="SENSOR HISTIDINE KINASE YKOH"/>
    <property type="match status" value="1"/>
</dbReference>
<evidence type="ECO:0000256" key="4">
    <source>
        <dbReference type="ARBA" id="ARBA00022553"/>
    </source>
</evidence>
<evidence type="ECO:0000256" key="10">
    <source>
        <dbReference type="SAM" id="MobiDB-lite"/>
    </source>
</evidence>
<dbReference type="InterPro" id="IPR036890">
    <property type="entry name" value="HATPase_C_sf"/>
</dbReference>
<dbReference type="CDD" id="cd00082">
    <property type="entry name" value="HisKA"/>
    <property type="match status" value="1"/>
</dbReference>
<evidence type="ECO:0000256" key="9">
    <source>
        <dbReference type="ARBA" id="ARBA00023136"/>
    </source>
</evidence>
<dbReference type="InterPro" id="IPR003661">
    <property type="entry name" value="HisK_dim/P_dom"/>
</dbReference>
<name>A0A1J5QQS4_9ZZZZ</name>
<dbReference type="AlphaFoldDB" id="A0A1J5QQS4"/>
<evidence type="ECO:0000256" key="6">
    <source>
        <dbReference type="ARBA" id="ARBA00022692"/>
    </source>
</evidence>
<evidence type="ECO:0000313" key="13">
    <source>
        <dbReference type="EMBL" id="OIQ85744.1"/>
    </source>
</evidence>
<dbReference type="Gene3D" id="3.30.565.10">
    <property type="entry name" value="Histidine kinase-like ATPase, C-terminal domain"/>
    <property type="match status" value="1"/>
</dbReference>
<accession>A0A1J5QQS4</accession>
<feature type="transmembrane region" description="Helical" evidence="11">
    <location>
        <begin position="63"/>
        <end position="83"/>
    </location>
</feature>
<feature type="transmembrane region" description="Helical" evidence="11">
    <location>
        <begin position="12"/>
        <end position="33"/>
    </location>
</feature>
<organism evidence="13">
    <name type="scientific">mine drainage metagenome</name>
    <dbReference type="NCBI Taxonomy" id="410659"/>
    <lineage>
        <taxon>unclassified sequences</taxon>
        <taxon>metagenomes</taxon>
        <taxon>ecological metagenomes</taxon>
    </lineage>
</organism>
<dbReference type="PRINTS" id="PR00344">
    <property type="entry name" value="BCTRLSENSOR"/>
</dbReference>
<dbReference type="SMART" id="SM00387">
    <property type="entry name" value="HATPase_c"/>
    <property type="match status" value="1"/>
</dbReference>
<dbReference type="GO" id="GO:0005886">
    <property type="term" value="C:plasma membrane"/>
    <property type="evidence" value="ECO:0007669"/>
    <property type="project" value="TreeGrafter"/>
</dbReference>
<dbReference type="CDD" id="cd00075">
    <property type="entry name" value="HATPase"/>
    <property type="match status" value="1"/>
</dbReference>
<gene>
    <name evidence="13" type="primary">yedV</name>
    <name evidence="13" type="ORF">GALL_324150</name>
</gene>
<keyword evidence="6 11" id="KW-0812">Transmembrane</keyword>
<dbReference type="SUPFAM" id="SSF47384">
    <property type="entry name" value="Homodimeric domain of signal transducing histidine kinase"/>
    <property type="match status" value="1"/>
</dbReference>
<reference evidence="13" key="1">
    <citation type="submission" date="2016-10" db="EMBL/GenBank/DDBJ databases">
        <title>Sequence of Gallionella enrichment culture.</title>
        <authorList>
            <person name="Poehlein A."/>
            <person name="Muehling M."/>
            <person name="Daniel R."/>
        </authorList>
    </citation>
    <scope>NUCLEOTIDE SEQUENCE</scope>
</reference>
<comment type="caution">
    <text evidence="13">The sequence shown here is derived from an EMBL/GenBank/DDBJ whole genome shotgun (WGS) entry which is preliminary data.</text>
</comment>
<dbReference type="Gene3D" id="1.10.287.130">
    <property type="match status" value="1"/>
</dbReference>
<proteinExistence type="predicted"/>
<keyword evidence="4" id="KW-0597">Phosphoprotein</keyword>
<evidence type="ECO:0000256" key="5">
    <source>
        <dbReference type="ARBA" id="ARBA00022679"/>
    </source>
</evidence>
<dbReference type="Pfam" id="PF00512">
    <property type="entry name" value="HisKA"/>
    <property type="match status" value="1"/>
</dbReference>
<protein>
    <recommendedName>
        <fullName evidence="3">histidine kinase</fullName>
        <ecNumber evidence="3">2.7.13.3</ecNumber>
    </recommendedName>
</protein>
<evidence type="ECO:0000256" key="7">
    <source>
        <dbReference type="ARBA" id="ARBA00022777"/>
    </source>
</evidence>
<comment type="subcellular location">
    <subcellularLocation>
        <location evidence="2">Membrane</location>
    </subcellularLocation>
</comment>
<dbReference type="GO" id="GO:0000155">
    <property type="term" value="F:phosphorelay sensor kinase activity"/>
    <property type="evidence" value="ECO:0007669"/>
    <property type="project" value="InterPro"/>
</dbReference>
<dbReference type="PANTHER" id="PTHR45436:SF5">
    <property type="entry name" value="SENSOR HISTIDINE KINASE TRCS"/>
    <property type="match status" value="1"/>
</dbReference>
<evidence type="ECO:0000259" key="12">
    <source>
        <dbReference type="PROSITE" id="PS50109"/>
    </source>
</evidence>
<feature type="region of interest" description="Disordered" evidence="10">
    <location>
        <begin position="297"/>
        <end position="319"/>
    </location>
</feature>
<dbReference type="InterPro" id="IPR005467">
    <property type="entry name" value="His_kinase_dom"/>
</dbReference>
<sequence length="319" mass="33854">MIVRRTVLRLTITYTAIQLALYALVAIGVYAFVTGTFDYDSVRGDGVAAVTGVDAGFAHLRTGLALCFAVLAAVVPFLSYAMARRALRPLQASYAAQQRFVDDASHEFRTPLSILQAEIELALSRPRTPAEYVRVLDGALDEVVGLTTLTGDLLLLARGSSAELSDAFEVLSLATVARAALARSGQAGPDRPIVTIEAADDVLVTGSHELLTRAVGNLIDNAIRHTPTTGTITVTLTHGPDTSTIRVTDTGAGMSPDEQRRAFDRFWRADEARSQPGHGLGLPLVQQIATAHGGHATLTDTPGGGTTASLVLPRHTRHQ</sequence>
<dbReference type="InterPro" id="IPR004358">
    <property type="entry name" value="Sig_transdc_His_kin-like_C"/>
</dbReference>
<comment type="catalytic activity">
    <reaction evidence="1">
        <text>ATP + protein L-histidine = ADP + protein N-phospho-L-histidine.</text>
        <dbReference type="EC" id="2.7.13.3"/>
    </reaction>
</comment>
<dbReference type="EMBL" id="MLJW01000524">
    <property type="protein sequence ID" value="OIQ85744.1"/>
    <property type="molecule type" value="Genomic_DNA"/>
</dbReference>
<dbReference type="EC" id="2.7.13.3" evidence="3"/>
<keyword evidence="8 11" id="KW-1133">Transmembrane helix</keyword>
<dbReference type="InterPro" id="IPR036097">
    <property type="entry name" value="HisK_dim/P_sf"/>
</dbReference>
<evidence type="ECO:0000256" key="8">
    <source>
        <dbReference type="ARBA" id="ARBA00022989"/>
    </source>
</evidence>